<dbReference type="GO" id="GO:0003677">
    <property type="term" value="F:DNA binding"/>
    <property type="evidence" value="ECO:0007669"/>
    <property type="project" value="UniProtKB-KW"/>
</dbReference>
<dbReference type="InterPro" id="IPR036388">
    <property type="entry name" value="WH-like_DNA-bd_sf"/>
</dbReference>
<dbReference type="PROSITE" id="PS51118">
    <property type="entry name" value="HTH_HXLR"/>
    <property type="match status" value="1"/>
</dbReference>
<dbReference type="EMBL" id="BLLL01000003">
    <property type="protein sequence ID" value="GFH62604.1"/>
    <property type="molecule type" value="Genomic_DNA"/>
</dbReference>
<evidence type="ECO:0000256" key="4">
    <source>
        <dbReference type="SAM" id="MobiDB-lite"/>
    </source>
</evidence>
<evidence type="ECO:0000256" key="1">
    <source>
        <dbReference type="ARBA" id="ARBA00023015"/>
    </source>
</evidence>
<dbReference type="Proteomes" id="UP000505077">
    <property type="component" value="Unassembled WGS sequence"/>
</dbReference>
<evidence type="ECO:0000313" key="7">
    <source>
        <dbReference type="Proteomes" id="UP000505077"/>
    </source>
</evidence>
<sequence length="139" mass="15669">MHTSETSGSCCARPGKSGSAETHCPVEATINLIGGKYKSLILWKLSENTLRFSQLRKEVPCATPKMLTQQLRELEADKLVRREVFPVIPPKVEYSLTEFGRSIRPVLESMYAWGTGYLNEQGFEVNCSMEPFDYTTSQN</sequence>
<evidence type="ECO:0000256" key="3">
    <source>
        <dbReference type="ARBA" id="ARBA00023163"/>
    </source>
</evidence>
<evidence type="ECO:0000259" key="5">
    <source>
        <dbReference type="PROSITE" id="PS51118"/>
    </source>
</evidence>
<dbReference type="InterPro" id="IPR002577">
    <property type="entry name" value="HTH_HxlR"/>
</dbReference>
<keyword evidence="2" id="KW-0238">DNA-binding</keyword>
<gene>
    <name evidence="6" type="ORF">ZNDK_0375</name>
</gene>
<comment type="caution">
    <text evidence="6">The sequence shown here is derived from an EMBL/GenBank/DDBJ whole genome shotgun (WGS) entry which is preliminary data.</text>
</comment>
<keyword evidence="3" id="KW-0804">Transcription</keyword>
<dbReference type="PANTHER" id="PTHR33204:SF29">
    <property type="entry name" value="TRANSCRIPTIONAL REGULATOR"/>
    <property type="match status" value="1"/>
</dbReference>
<dbReference type="AlphaFoldDB" id="A0A6L2R599"/>
<feature type="region of interest" description="Disordered" evidence="4">
    <location>
        <begin position="1"/>
        <end position="21"/>
    </location>
</feature>
<keyword evidence="1" id="KW-0805">Transcription regulation</keyword>
<accession>A0A6L2R599</accession>
<name>A0A6L2R599_9BACT</name>
<protein>
    <submittedName>
        <fullName evidence="6">Transcriptional regulator</fullName>
    </submittedName>
</protein>
<dbReference type="Gene3D" id="1.10.10.10">
    <property type="entry name" value="Winged helix-like DNA-binding domain superfamily/Winged helix DNA-binding domain"/>
    <property type="match status" value="1"/>
</dbReference>
<dbReference type="PANTHER" id="PTHR33204">
    <property type="entry name" value="TRANSCRIPTIONAL REGULATOR, MARR FAMILY"/>
    <property type="match status" value="1"/>
</dbReference>
<reference evidence="6 7" key="1">
    <citation type="journal article" date="2020" name="ISME J.">
        <title>Parallel Reductive Genome Evolution in Desulfovibrio Ectosymbionts Independently Acquired by Trichonympha Protists in the Termite Gut.</title>
        <authorList>
            <person name="Takeuchi M."/>
            <person name="Kuwahara H."/>
            <person name="Murakami T."/>
            <person name="Takahashi K."/>
            <person name="Kajitani R."/>
            <person name="Toyoda A."/>
            <person name="Itoh T."/>
            <person name="Ohkuma M."/>
            <person name="Hongoh Y."/>
        </authorList>
    </citation>
    <scope>NUCLEOTIDE SEQUENCE [LARGE SCALE GENOMIC DNA]</scope>
    <source>
        <strain evidence="6">ZnDsv-02</strain>
    </source>
</reference>
<dbReference type="Pfam" id="PF01638">
    <property type="entry name" value="HxlR"/>
    <property type="match status" value="1"/>
</dbReference>
<dbReference type="InterPro" id="IPR036390">
    <property type="entry name" value="WH_DNA-bd_sf"/>
</dbReference>
<dbReference type="SUPFAM" id="SSF46785">
    <property type="entry name" value="Winged helix' DNA-binding domain"/>
    <property type="match status" value="1"/>
</dbReference>
<proteinExistence type="predicted"/>
<feature type="domain" description="HTH hxlR-type" evidence="5">
    <location>
        <begin position="24"/>
        <end position="122"/>
    </location>
</feature>
<organism evidence="6 7">
    <name type="scientific">Candidatus Desulfovibrio kirbyi</name>
    <dbReference type="NCBI Taxonomy" id="2696086"/>
    <lineage>
        <taxon>Bacteria</taxon>
        <taxon>Pseudomonadati</taxon>
        <taxon>Thermodesulfobacteriota</taxon>
        <taxon>Desulfovibrionia</taxon>
        <taxon>Desulfovibrionales</taxon>
        <taxon>Desulfovibrionaceae</taxon>
        <taxon>Desulfovibrio</taxon>
    </lineage>
</organism>
<evidence type="ECO:0000313" key="6">
    <source>
        <dbReference type="EMBL" id="GFH62604.1"/>
    </source>
</evidence>
<evidence type="ECO:0000256" key="2">
    <source>
        <dbReference type="ARBA" id="ARBA00023125"/>
    </source>
</evidence>